<dbReference type="AlphaFoldDB" id="A0A218Z0X9"/>
<dbReference type="OrthoDB" id="3540443at2759"/>
<dbReference type="InParanoid" id="A0A218Z0X9"/>
<comment type="caution">
    <text evidence="2">The sequence shown here is derived from an EMBL/GenBank/DDBJ whole genome shotgun (WGS) entry which is preliminary data.</text>
</comment>
<accession>A0A218Z0X9</accession>
<feature type="compositionally biased region" description="Basic and acidic residues" evidence="1">
    <location>
        <begin position="243"/>
        <end position="255"/>
    </location>
</feature>
<protein>
    <submittedName>
        <fullName evidence="2">Uncharacterized protein</fullName>
    </submittedName>
</protein>
<dbReference type="EMBL" id="MZNU01000281">
    <property type="protein sequence ID" value="OWP01203.1"/>
    <property type="molecule type" value="Genomic_DNA"/>
</dbReference>
<gene>
    <name evidence="2" type="ORF">B2J93_5483</name>
</gene>
<dbReference type="Proteomes" id="UP000242519">
    <property type="component" value="Unassembled WGS sequence"/>
</dbReference>
<feature type="compositionally biased region" description="Basic and acidic residues" evidence="1">
    <location>
        <begin position="267"/>
        <end position="277"/>
    </location>
</feature>
<evidence type="ECO:0000313" key="2">
    <source>
        <dbReference type="EMBL" id="OWP01203.1"/>
    </source>
</evidence>
<organism evidence="2 3">
    <name type="scientific">Diplocarpon coronariae</name>
    <dbReference type="NCBI Taxonomy" id="2795749"/>
    <lineage>
        <taxon>Eukaryota</taxon>
        <taxon>Fungi</taxon>
        <taxon>Dikarya</taxon>
        <taxon>Ascomycota</taxon>
        <taxon>Pezizomycotina</taxon>
        <taxon>Leotiomycetes</taxon>
        <taxon>Helotiales</taxon>
        <taxon>Drepanopezizaceae</taxon>
        <taxon>Diplocarpon</taxon>
    </lineage>
</organism>
<reference evidence="2 3" key="1">
    <citation type="submission" date="2017-04" db="EMBL/GenBank/DDBJ databases">
        <title>Draft genome sequence of Marssonina coronaria NL1: causal agent of apple blotch.</title>
        <authorList>
            <person name="Cheng Q."/>
        </authorList>
    </citation>
    <scope>NUCLEOTIDE SEQUENCE [LARGE SCALE GENOMIC DNA]</scope>
    <source>
        <strain evidence="2 3">NL1</strain>
    </source>
</reference>
<evidence type="ECO:0000256" key="1">
    <source>
        <dbReference type="SAM" id="MobiDB-lite"/>
    </source>
</evidence>
<evidence type="ECO:0000313" key="3">
    <source>
        <dbReference type="Proteomes" id="UP000242519"/>
    </source>
</evidence>
<proteinExistence type="predicted"/>
<keyword evidence="3" id="KW-1185">Reference proteome</keyword>
<dbReference type="STRING" id="503106.A0A218Z0X9"/>
<feature type="region of interest" description="Disordered" evidence="1">
    <location>
        <begin position="215"/>
        <end position="279"/>
    </location>
</feature>
<name>A0A218Z0X9_9HELO</name>
<feature type="region of interest" description="Disordered" evidence="1">
    <location>
        <begin position="299"/>
        <end position="324"/>
    </location>
</feature>
<sequence>MAPPKPFDMTAPHLSILRTNLTNARIDYNELRVEAESIDHELALEGDRLIGRSAAARCQAQSNHDQQREHYSRLMDTHKLRIGKLMKAVEVAESGGNWQTWSYSELLIRWLAGLLDYSIFKSQEPARRIHEAFRDIERDLLPPPEGRILHVSAEVAAGWYQKPIESPFWNVPRDVKPGCETEFTASESGYPSVGSCGEYRDEDGDYVNIVESSLDGGYADEEPEPEPRKPRSGYKLSNNCKAEFSKREASADKSRSLRNRNQPWHQRNVDQQRREELMDGSSCDEYMTMEEYMPEIREDYHPRKRSQEEMLVDENRGSSRAQKPEKWVPMVIAIGSAQTTLINGLNNEKKIEKKRVEVKKDKEFTELFDRTLAVADGENEVEIKSEGA</sequence>